<evidence type="ECO:0000256" key="2">
    <source>
        <dbReference type="ARBA" id="ARBA00022801"/>
    </source>
</evidence>
<accession>A0A6L2LD53</accession>
<dbReference type="Gene3D" id="3.30.420.10">
    <property type="entry name" value="Ribonuclease H-like superfamily/Ribonuclease H"/>
    <property type="match status" value="1"/>
</dbReference>
<protein>
    <recommendedName>
        <fullName evidence="4">Integrase catalytic domain-containing protein</fullName>
    </recommendedName>
</protein>
<dbReference type="InterPro" id="IPR025724">
    <property type="entry name" value="GAG-pre-integrase_dom"/>
</dbReference>
<keyword evidence="1" id="KW-0479">Metal-binding</keyword>
<sequence length="1842" mass="211647">MALNNAYTKTNSSDFRSMLEKHQLTGPNFNEWFRALKLVVHWAFLFDRHNEVACLMLGTMSPKLYQQFEHNSPLEMVTELQKIYGKPPGYPKETVGYYFYYPPKNKIVVERYADLLEKDFVLQKESGRIVELEDEDNLPSENTSEHPIKEGSLAPIIDPDRLCFNVEVEEHSLRDLNEPANYNAALLDLEFEKWLVAMNAKMQSMYDNKVWRLVVLPPNAKVVKSKWIYKKKMDMDGKKTFSHVADIRAIRILIAIAAYYDYEIWQIDVKTVFLNGFLEEEIYMEQPKGFIDPIHPRKVCNLQRSIYRLKQALRRWNKRFDEEIKRFGFHQNLDEPCVYQKASGSNVIFLILYVDDIILMRNHIGSLQEVKTYLGKCFSMKDLGEAAFILGIKIYRDRSRRLIGLSQNAYLDKILKRYRMDNSKRGSIPTEAHWTAVKNILKYLRNSKDTFLVSGGDPEAELRVNCYCDARFETDKDDMKSQTGYVCVLNGGVVVWKNSKQSTTIQHATEAECIAASKAAKEAVWIRKFIDELGVVPSNDYPIKMNCDSSAAIIMAKESGIQKGAKHFKRKYHYVRECTETGEIDIVKDIYEIWQMNVKTAFFDEYLYEEVYMEQPEGFVNPKYPNRVCKLKRFIYGLKQTSWQWNKRFDNEIKKFGFSQNRDELVSYYTDVGYLMDVDDLKSHTGYVFVLNGGAVDWKSTKQSIFATSSIDAEYIAAFNASKEAVWIRKFISGLGVVPIIEEPINMKIPWALSRINQMIAWPCPKVEDKLSYLEQPIPAMSVPLKGQVLPPDVLNTHSAWVKASKEIAGLMLMTMDPDIQKNLEQLGAYDLLKELKMLVQKNQKKKPHKAAKGNQGKANMGYAHVLAPPFTHKPKNPLTPKKDYLAKNAICHQCCEVGHQSRNYLVYLVKLMKKKKLSQGASTSDDSSMYDISNKRAKLNLVSTLLWHCRFGHINKKRIEKLQQDGLLDSTEIKSLEKCVSCMSGKMARKPYSHQLKRVKYLLGLIHTDVCGPFRTMSRQGASYFVTFTDDFSRYGYVYLLKHKHEVFETFKVFQKEVENQLEKTIKSPRSNRGGEYMSQEFLDYLKEHEIIAHRTPPYMPQFNGVSERRNRTLLDMNNLITQKSSGSLEDLEINQEKDTHPSIDTSLNYEEDDQEINDPQSDINHIHKSTRTRRAPDRMCLHVDAEEHELGDLDEPTNYKATLLDPESDKWLIAMNVEIQSMRYNEEKLHIFLESRSIEIDQSEKLKLSKSQGASTPAKKQRMQNVPYASVVGSIMLGVVPTIEELINMYCDNTGAIAISKDHGVTKGARYFRAKVYYFCETIEMGDAGIEKVDTNDNLADPYTKALAFLKHSKLTKKIGMAMRVVLDVFIVSLNAICYSNSQVGAVGICYKYMAQVVKTDGHIVNAIGLLKQWLNNVQKNDVCGIESWQMVIKEDIDSLTALLKIFEQENEFMKIEQYFLMTDYSLWEVILNCDSPTPTRIVDGAVQVIAPTTAEQRLAKKNGLQARGTLLMALYDKHQLKFNIHKDAKFLMEAIEKRFGERHQFKFWRSLSSEWKTHTLIWRNKADLEEQSLDDLFNNLNIYEAEVKGSSTSSHNTQNIAFVSSNNTDSTNESVNVVPSISAASFKASVSTLPNVDSLSDAVIYSFFASQSNNHQLDNEDLKQIDADDLEEIDLKWKCRSPRDNMNKDAPRRTVPVEVSTSNALVSQCSSSSSGSDNEVALCSKACSKAYATLQTHYDRLTVDFRKSQFDVLSYKTCLESVEARLFVYQKNENVFEEDIKLLKLDVMLRDNAIVELRKKFEKAKKERDDLKHTLEKFQTSSKNLSKLLESQVSDKIGL</sequence>
<dbReference type="InterPro" id="IPR001584">
    <property type="entry name" value="Integrase_cat-core"/>
</dbReference>
<evidence type="ECO:0000313" key="5">
    <source>
        <dbReference type="EMBL" id="GEU58124.1"/>
    </source>
</evidence>
<dbReference type="Pfam" id="PF07727">
    <property type="entry name" value="RVT_2"/>
    <property type="match status" value="2"/>
</dbReference>
<name>A0A6L2LD53_TANCI</name>
<dbReference type="GO" id="GO:0046872">
    <property type="term" value="F:metal ion binding"/>
    <property type="evidence" value="ECO:0007669"/>
    <property type="project" value="UniProtKB-KW"/>
</dbReference>
<dbReference type="InterPro" id="IPR043502">
    <property type="entry name" value="DNA/RNA_pol_sf"/>
</dbReference>
<organism evidence="5">
    <name type="scientific">Tanacetum cinerariifolium</name>
    <name type="common">Dalmatian daisy</name>
    <name type="synonym">Chrysanthemum cinerariifolium</name>
    <dbReference type="NCBI Taxonomy" id="118510"/>
    <lineage>
        <taxon>Eukaryota</taxon>
        <taxon>Viridiplantae</taxon>
        <taxon>Streptophyta</taxon>
        <taxon>Embryophyta</taxon>
        <taxon>Tracheophyta</taxon>
        <taxon>Spermatophyta</taxon>
        <taxon>Magnoliopsida</taxon>
        <taxon>eudicotyledons</taxon>
        <taxon>Gunneridae</taxon>
        <taxon>Pentapetalae</taxon>
        <taxon>asterids</taxon>
        <taxon>campanulids</taxon>
        <taxon>Asterales</taxon>
        <taxon>Asteraceae</taxon>
        <taxon>Asteroideae</taxon>
        <taxon>Anthemideae</taxon>
        <taxon>Anthemidinae</taxon>
        <taxon>Tanacetum</taxon>
    </lineage>
</organism>
<evidence type="ECO:0000256" key="3">
    <source>
        <dbReference type="SAM" id="Coils"/>
    </source>
</evidence>
<feature type="coiled-coil region" evidence="3">
    <location>
        <begin position="1797"/>
        <end position="1824"/>
    </location>
</feature>
<gene>
    <name evidence="5" type="ORF">Tci_030102</name>
</gene>
<dbReference type="Pfam" id="PF13976">
    <property type="entry name" value="gag_pre-integrs"/>
    <property type="match status" value="1"/>
</dbReference>
<dbReference type="SUPFAM" id="SSF56672">
    <property type="entry name" value="DNA/RNA polymerases"/>
    <property type="match status" value="1"/>
</dbReference>
<proteinExistence type="predicted"/>
<comment type="caution">
    <text evidence="5">The sequence shown here is derived from an EMBL/GenBank/DDBJ whole genome shotgun (WGS) entry which is preliminary data.</text>
</comment>
<reference evidence="5" key="1">
    <citation type="journal article" date="2019" name="Sci. Rep.">
        <title>Draft genome of Tanacetum cinerariifolium, the natural source of mosquito coil.</title>
        <authorList>
            <person name="Yamashiro T."/>
            <person name="Shiraishi A."/>
            <person name="Satake H."/>
            <person name="Nakayama K."/>
        </authorList>
    </citation>
    <scope>NUCLEOTIDE SEQUENCE</scope>
</reference>
<dbReference type="PROSITE" id="PS50994">
    <property type="entry name" value="INTEGRASE"/>
    <property type="match status" value="1"/>
</dbReference>
<dbReference type="Pfam" id="PF00665">
    <property type="entry name" value="rve"/>
    <property type="match status" value="1"/>
</dbReference>
<dbReference type="EMBL" id="BKCJ010003949">
    <property type="protein sequence ID" value="GEU58124.1"/>
    <property type="molecule type" value="Genomic_DNA"/>
</dbReference>
<dbReference type="GO" id="GO:0016787">
    <property type="term" value="F:hydrolase activity"/>
    <property type="evidence" value="ECO:0007669"/>
    <property type="project" value="UniProtKB-KW"/>
</dbReference>
<keyword evidence="3" id="KW-0175">Coiled coil</keyword>
<dbReference type="InterPro" id="IPR039537">
    <property type="entry name" value="Retrotran_Ty1/copia-like"/>
</dbReference>
<evidence type="ECO:0000256" key="1">
    <source>
        <dbReference type="ARBA" id="ARBA00022723"/>
    </source>
</evidence>
<dbReference type="GO" id="GO:0003676">
    <property type="term" value="F:nucleic acid binding"/>
    <property type="evidence" value="ECO:0007669"/>
    <property type="project" value="InterPro"/>
</dbReference>
<dbReference type="PANTHER" id="PTHR42648:SF27">
    <property type="entry name" value="RNA-DIRECTED DNA POLYMERASE"/>
    <property type="match status" value="1"/>
</dbReference>
<evidence type="ECO:0000259" key="4">
    <source>
        <dbReference type="PROSITE" id="PS50994"/>
    </source>
</evidence>
<dbReference type="SUPFAM" id="SSF53098">
    <property type="entry name" value="Ribonuclease H-like"/>
    <property type="match status" value="1"/>
</dbReference>
<dbReference type="InterPro" id="IPR012337">
    <property type="entry name" value="RNaseH-like_sf"/>
</dbReference>
<keyword evidence="2" id="KW-0378">Hydrolase</keyword>
<feature type="domain" description="Integrase catalytic" evidence="4">
    <location>
        <begin position="988"/>
        <end position="1186"/>
    </location>
</feature>
<dbReference type="InterPro" id="IPR036397">
    <property type="entry name" value="RNaseH_sf"/>
</dbReference>
<dbReference type="GO" id="GO:0015074">
    <property type="term" value="P:DNA integration"/>
    <property type="evidence" value="ECO:0007669"/>
    <property type="project" value="InterPro"/>
</dbReference>
<dbReference type="InterPro" id="IPR013103">
    <property type="entry name" value="RVT_2"/>
</dbReference>
<dbReference type="PANTHER" id="PTHR42648">
    <property type="entry name" value="TRANSPOSASE, PUTATIVE-RELATED"/>
    <property type="match status" value="1"/>
</dbReference>
<dbReference type="CDD" id="cd09272">
    <property type="entry name" value="RNase_HI_RT_Ty1"/>
    <property type="match status" value="2"/>
</dbReference>